<dbReference type="Gene3D" id="1.10.287.130">
    <property type="match status" value="1"/>
</dbReference>
<evidence type="ECO:0000256" key="2">
    <source>
        <dbReference type="ARBA" id="ARBA00004651"/>
    </source>
</evidence>
<dbReference type="InterPro" id="IPR004358">
    <property type="entry name" value="Sig_transdc_His_kin-like_C"/>
</dbReference>
<dbReference type="CDD" id="cd00082">
    <property type="entry name" value="HisKA"/>
    <property type="match status" value="1"/>
</dbReference>
<reference evidence="12 13" key="1">
    <citation type="journal article" date="2019" name="Int. J. Syst. Evol. Microbiol.">
        <title>The Global Catalogue of Microorganisms (GCM) 10K type strain sequencing project: providing services to taxonomists for standard genome sequencing and annotation.</title>
        <authorList>
            <consortium name="The Broad Institute Genomics Platform"/>
            <consortium name="The Broad Institute Genome Sequencing Center for Infectious Disease"/>
            <person name="Wu L."/>
            <person name="Ma J."/>
        </authorList>
    </citation>
    <scope>NUCLEOTIDE SEQUENCE [LARGE SCALE GENOMIC DNA]</scope>
    <source>
        <strain evidence="12 13">JCM 15503</strain>
    </source>
</reference>
<feature type="transmembrane region" description="Helical" evidence="10">
    <location>
        <begin position="6"/>
        <end position="26"/>
    </location>
</feature>
<accession>A0ABN1K291</accession>
<evidence type="ECO:0000256" key="10">
    <source>
        <dbReference type="SAM" id="Phobius"/>
    </source>
</evidence>
<dbReference type="InterPro" id="IPR036890">
    <property type="entry name" value="HATPase_C_sf"/>
</dbReference>
<dbReference type="PANTHER" id="PTHR44936:SF9">
    <property type="entry name" value="SENSOR PROTEIN CREC"/>
    <property type="match status" value="1"/>
</dbReference>
<keyword evidence="12" id="KW-0547">Nucleotide-binding</keyword>
<organism evidence="12 13">
    <name type="scientific">Ideonella azotifigens</name>
    <dbReference type="NCBI Taxonomy" id="513160"/>
    <lineage>
        <taxon>Bacteria</taxon>
        <taxon>Pseudomonadati</taxon>
        <taxon>Pseudomonadota</taxon>
        <taxon>Betaproteobacteria</taxon>
        <taxon>Burkholderiales</taxon>
        <taxon>Sphaerotilaceae</taxon>
        <taxon>Ideonella</taxon>
    </lineage>
</organism>
<dbReference type="EC" id="2.7.13.3" evidence="3"/>
<dbReference type="Pfam" id="PF00512">
    <property type="entry name" value="HisKA"/>
    <property type="match status" value="1"/>
</dbReference>
<evidence type="ECO:0000256" key="3">
    <source>
        <dbReference type="ARBA" id="ARBA00012438"/>
    </source>
</evidence>
<keyword evidence="9" id="KW-0843">Virulence</keyword>
<evidence type="ECO:0000256" key="8">
    <source>
        <dbReference type="ARBA" id="ARBA00023012"/>
    </source>
</evidence>
<keyword evidence="6" id="KW-0808">Transferase</keyword>
<dbReference type="Pfam" id="PF02518">
    <property type="entry name" value="HATPase_c"/>
    <property type="match status" value="1"/>
</dbReference>
<evidence type="ECO:0000256" key="7">
    <source>
        <dbReference type="ARBA" id="ARBA00022777"/>
    </source>
</evidence>
<dbReference type="SUPFAM" id="SSF47384">
    <property type="entry name" value="Homodimeric domain of signal transducing histidine kinase"/>
    <property type="match status" value="1"/>
</dbReference>
<dbReference type="RefSeq" id="WP_231012823.1">
    <property type="nucleotide sequence ID" value="NZ_BAAAEW010000016.1"/>
</dbReference>
<protein>
    <recommendedName>
        <fullName evidence="3">histidine kinase</fullName>
        <ecNumber evidence="3">2.7.13.3</ecNumber>
    </recommendedName>
</protein>
<dbReference type="InterPro" id="IPR036097">
    <property type="entry name" value="HisK_dim/P_sf"/>
</dbReference>
<dbReference type="PROSITE" id="PS50109">
    <property type="entry name" value="HIS_KIN"/>
    <property type="match status" value="1"/>
</dbReference>
<keyword evidence="12" id="KW-0067">ATP-binding</keyword>
<dbReference type="GO" id="GO:0005524">
    <property type="term" value="F:ATP binding"/>
    <property type="evidence" value="ECO:0007669"/>
    <property type="project" value="UniProtKB-KW"/>
</dbReference>
<keyword evidence="10" id="KW-0812">Transmembrane</keyword>
<dbReference type="PRINTS" id="PR00344">
    <property type="entry name" value="BCTRLSENSOR"/>
</dbReference>
<dbReference type="InterPro" id="IPR050980">
    <property type="entry name" value="2C_sensor_his_kinase"/>
</dbReference>
<dbReference type="Proteomes" id="UP001500279">
    <property type="component" value="Unassembled WGS sequence"/>
</dbReference>
<dbReference type="SUPFAM" id="SSF55874">
    <property type="entry name" value="ATPase domain of HSP90 chaperone/DNA topoisomerase II/histidine kinase"/>
    <property type="match status" value="1"/>
</dbReference>
<feature type="domain" description="Histidine kinase" evidence="11">
    <location>
        <begin position="222"/>
        <end position="436"/>
    </location>
</feature>
<dbReference type="CDD" id="cd00075">
    <property type="entry name" value="HATPase"/>
    <property type="match status" value="1"/>
</dbReference>
<dbReference type="InterPro" id="IPR005467">
    <property type="entry name" value="His_kinase_dom"/>
</dbReference>
<evidence type="ECO:0000256" key="4">
    <source>
        <dbReference type="ARBA" id="ARBA00022475"/>
    </source>
</evidence>
<dbReference type="Gene3D" id="3.30.565.10">
    <property type="entry name" value="Histidine kinase-like ATPase, C-terminal domain"/>
    <property type="match status" value="1"/>
</dbReference>
<keyword evidence="7" id="KW-0418">Kinase</keyword>
<dbReference type="PANTHER" id="PTHR44936">
    <property type="entry name" value="SENSOR PROTEIN CREC"/>
    <property type="match status" value="1"/>
</dbReference>
<comment type="caution">
    <text evidence="12">The sequence shown here is derived from an EMBL/GenBank/DDBJ whole genome shotgun (WGS) entry which is preliminary data.</text>
</comment>
<keyword evidence="8" id="KW-0902">Two-component regulatory system</keyword>
<keyword evidence="5" id="KW-0597">Phosphoprotein</keyword>
<keyword evidence="10" id="KW-1133">Transmembrane helix</keyword>
<keyword evidence="13" id="KW-1185">Reference proteome</keyword>
<dbReference type="InterPro" id="IPR003661">
    <property type="entry name" value="HisK_dim/P_dom"/>
</dbReference>
<proteinExistence type="predicted"/>
<dbReference type="InterPro" id="IPR003594">
    <property type="entry name" value="HATPase_dom"/>
</dbReference>
<gene>
    <name evidence="12" type="ORF">GCM10009107_27030</name>
</gene>
<name>A0ABN1K291_9BURK</name>
<comment type="catalytic activity">
    <reaction evidence="1">
        <text>ATP + protein L-histidine = ADP + protein N-phospho-L-histidine.</text>
        <dbReference type="EC" id="2.7.13.3"/>
    </reaction>
</comment>
<dbReference type="SMART" id="SM00388">
    <property type="entry name" value="HisKA"/>
    <property type="match status" value="1"/>
</dbReference>
<dbReference type="SMART" id="SM00387">
    <property type="entry name" value="HATPase_c"/>
    <property type="match status" value="1"/>
</dbReference>
<evidence type="ECO:0000313" key="12">
    <source>
        <dbReference type="EMBL" id="GAA0752845.1"/>
    </source>
</evidence>
<evidence type="ECO:0000256" key="5">
    <source>
        <dbReference type="ARBA" id="ARBA00022553"/>
    </source>
</evidence>
<evidence type="ECO:0000256" key="6">
    <source>
        <dbReference type="ARBA" id="ARBA00022679"/>
    </source>
</evidence>
<evidence type="ECO:0000256" key="1">
    <source>
        <dbReference type="ARBA" id="ARBA00000085"/>
    </source>
</evidence>
<keyword evidence="4" id="KW-1003">Cell membrane</keyword>
<keyword evidence="10" id="KW-0472">Membrane</keyword>
<sequence>MFAQVLAAQVFSVAGVVLLLGVLFYLDRNLTLARLIAERWAPALQQAAGSAPAAASQSLPQVLQSAALPAHADLLPGRAPRMAELRERLQGKGVTVTQLAMVRGEPQTLWLKVRGPAGTRWLGIREPLVEPYLPLRVALALALGLLLVLAVSAWQAWRLARPLEVLRQRMAAHRPGDMQAAAPERSAAGTGSSEIAAIGAAWQQTQARLSLHERERALMLAGISHDLRSPLTRIRLAAALLPDGPGVAERRSSIERNVAAMDRLLQGFLDHAQAADLALDQPVELVELLQRLARQALDAALAEDTAAPPDGQPLLRTELPGQLLLPAAHPWLLERLVANLLDNARQHGRPPWVLRAELRQQEVVIEVQDAGPGIAVQDREAVLQAFYRGDVSRGRPGSGLGLAVVRDGVARLGGRIEFAHDAPRRHVVRLCLPLARGPHELI</sequence>
<evidence type="ECO:0000313" key="13">
    <source>
        <dbReference type="Proteomes" id="UP001500279"/>
    </source>
</evidence>
<dbReference type="EMBL" id="BAAAEW010000016">
    <property type="protein sequence ID" value="GAA0752845.1"/>
    <property type="molecule type" value="Genomic_DNA"/>
</dbReference>
<comment type="subcellular location">
    <subcellularLocation>
        <location evidence="2">Cell membrane</location>
        <topology evidence="2">Multi-pass membrane protein</topology>
    </subcellularLocation>
</comment>
<evidence type="ECO:0000259" key="11">
    <source>
        <dbReference type="PROSITE" id="PS50109"/>
    </source>
</evidence>
<evidence type="ECO:0000256" key="9">
    <source>
        <dbReference type="ARBA" id="ARBA00023026"/>
    </source>
</evidence>
<feature type="transmembrane region" description="Helical" evidence="10">
    <location>
        <begin position="135"/>
        <end position="157"/>
    </location>
</feature>